<comment type="cofactor">
    <cofactor evidence="1">
        <name>Zn(2+)</name>
        <dbReference type="ChEBI" id="CHEBI:29105"/>
    </cofactor>
</comment>
<keyword evidence="6 12" id="KW-0732">Signal</keyword>
<dbReference type="Gene3D" id="3.40.630.10">
    <property type="entry name" value="Zn peptidases"/>
    <property type="match status" value="1"/>
</dbReference>
<evidence type="ECO:0000256" key="9">
    <source>
        <dbReference type="ARBA" id="ARBA00023049"/>
    </source>
</evidence>
<dbReference type="PROSITE" id="PS52035">
    <property type="entry name" value="PEPTIDASE_M14"/>
    <property type="match status" value="1"/>
</dbReference>
<evidence type="ECO:0000313" key="14">
    <source>
        <dbReference type="EMBL" id="RMZ93185.1"/>
    </source>
</evidence>
<dbReference type="GO" id="GO:0006508">
    <property type="term" value="P:proteolysis"/>
    <property type="evidence" value="ECO:0007669"/>
    <property type="project" value="UniProtKB-KW"/>
</dbReference>
<sequence>MNFNLALCVAVLLFGTLALAEKTRYDNYKLVNLKPKTPLQIHLITEWEEKADFDVWTRIKTVEESVNVLLSPQAFVKYSVMFKIFKIPAQIMEENMQRNVDEQERSMALTRNSKNIVGRYARYTEIQSFIDNLAATYPSLVSSKIAGRTYENRNLKVAIIKTSTSTRKVWIDCGIHAREWVTPATCVWIINKLVTGYNSGDSLARELLGYFEFHILPLVNPDGYEYTHTTTRLWRKNRNPNSGSSCIGTDLNRNYGFKWLTGGSSTNPCSDVYAGRSGDSELETQAVENYIKQYPGQWDSFLTIHSYGKWWFTPYGYTQTLPSDFTELNNKAKIGLAGISASGDGSGWISGSSSRILYIASGGSEDWAYGTAGIKYSYCLELRPGQSGTDSFYGFTLPEDRAPKAGEETYGGITAFLKSIKA</sequence>
<feature type="active site" description="Proton donor/acceptor" evidence="11">
    <location>
        <position position="381"/>
    </location>
</feature>
<evidence type="ECO:0000256" key="5">
    <source>
        <dbReference type="ARBA" id="ARBA00022723"/>
    </source>
</evidence>
<dbReference type="AlphaFoldDB" id="A0A3M7P256"/>
<dbReference type="Gene3D" id="3.30.70.340">
    <property type="entry name" value="Metallocarboxypeptidase-like"/>
    <property type="match status" value="1"/>
</dbReference>
<protein>
    <submittedName>
        <fullName evidence="14">Carboxypeptidase B-like</fullName>
    </submittedName>
</protein>
<keyword evidence="7" id="KW-0378">Hydrolase</keyword>
<dbReference type="SMART" id="SM00631">
    <property type="entry name" value="Zn_pept"/>
    <property type="match status" value="1"/>
</dbReference>
<evidence type="ECO:0000256" key="11">
    <source>
        <dbReference type="PROSITE-ProRule" id="PRU01379"/>
    </source>
</evidence>
<evidence type="ECO:0000256" key="7">
    <source>
        <dbReference type="ARBA" id="ARBA00022801"/>
    </source>
</evidence>
<dbReference type="FunFam" id="3.40.630.10:FF:000084">
    <property type="entry name" value="Carboxypeptidase B2"/>
    <property type="match status" value="1"/>
</dbReference>
<dbReference type="PANTHER" id="PTHR11705">
    <property type="entry name" value="PROTEASE FAMILY M14 CARBOXYPEPTIDASE A,B"/>
    <property type="match status" value="1"/>
</dbReference>
<evidence type="ECO:0000256" key="6">
    <source>
        <dbReference type="ARBA" id="ARBA00022729"/>
    </source>
</evidence>
<comment type="similarity">
    <text evidence="2 11">Belongs to the peptidase M14 family.</text>
</comment>
<dbReference type="PRINTS" id="PR00765">
    <property type="entry name" value="CRBOXYPTASEA"/>
</dbReference>
<keyword evidence="9" id="KW-0482">Metalloprotease</keyword>
<keyword evidence="15" id="KW-1185">Reference proteome</keyword>
<dbReference type="InterPro" id="IPR036990">
    <property type="entry name" value="M14A-like_propep"/>
</dbReference>
<dbReference type="CDD" id="cd03860">
    <property type="entry name" value="M14_CP_A-B_like"/>
    <property type="match status" value="1"/>
</dbReference>
<keyword evidence="10" id="KW-1015">Disulfide bond</keyword>
<dbReference type="Pfam" id="PF00246">
    <property type="entry name" value="Peptidase_M14"/>
    <property type="match status" value="1"/>
</dbReference>
<dbReference type="EMBL" id="REGN01014013">
    <property type="protein sequence ID" value="RMZ93185.1"/>
    <property type="molecule type" value="Genomic_DNA"/>
</dbReference>
<evidence type="ECO:0000256" key="1">
    <source>
        <dbReference type="ARBA" id="ARBA00001947"/>
    </source>
</evidence>
<evidence type="ECO:0000256" key="4">
    <source>
        <dbReference type="ARBA" id="ARBA00022670"/>
    </source>
</evidence>
<dbReference type="GO" id="GO:0005615">
    <property type="term" value="C:extracellular space"/>
    <property type="evidence" value="ECO:0007669"/>
    <property type="project" value="TreeGrafter"/>
</dbReference>
<dbReference type="SUPFAM" id="SSF54897">
    <property type="entry name" value="Protease propeptides/inhibitors"/>
    <property type="match status" value="1"/>
</dbReference>
<reference evidence="14 15" key="1">
    <citation type="journal article" date="2018" name="Sci. Rep.">
        <title>Genomic signatures of local adaptation to the degree of environmental predictability in rotifers.</title>
        <authorList>
            <person name="Franch-Gras L."/>
            <person name="Hahn C."/>
            <person name="Garcia-Roger E.M."/>
            <person name="Carmona M.J."/>
            <person name="Serra M."/>
            <person name="Gomez A."/>
        </authorList>
    </citation>
    <scope>NUCLEOTIDE SEQUENCE [LARGE SCALE GENOMIC DNA]</scope>
    <source>
        <strain evidence="14">HYR1</strain>
    </source>
</reference>
<dbReference type="GO" id="GO:0004181">
    <property type="term" value="F:metallocarboxypeptidase activity"/>
    <property type="evidence" value="ECO:0007669"/>
    <property type="project" value="InterPro"/>
</dbReference>
<feature type="domain" description="Peptidase M14" evidence="13">
    <location>
        <begin position="119"/>
        <end position="420"/>
    </location>
</feature>
<evidence type="ECO:0000256" key="2">
    <source>
        <dbReference type="ARBA" id="ARBA00005988"/>
    </source>
</evidence>
<dbReference type="Proteomes" id="UP000276133">
    <property type="component" value="Unassembled WGS sequence"/>
</dbReference>
<feature type="chain" id="PRO_5017937006" evidence="12">
    <location>
        <begin position="21"/>
        <end position="422"/>
    </location>
</feature>
<evidence type="ECO:0000256" key="3">
    <source>
        <dbReference type="ARBA" id="ARBA00022645"/>
    </source>
</evidence>
<keyword evidence="3 14" id="KW-0121">Carboxypeptidase</keyword>
<evidence type="ECO:0000256" key="10">
    <source>
        <dbReference type="ARBA" id="ARBA00023157"/>
    </source>
</evidence>
<dbReference type="InterPro" id="IPR000834">
    <property type="entry name" value="Peptidase_M14"/>
</dbReference>
<proteinExistence type="inferred from homology"/>
<dbReference type="GO" id="GO:0008270">
    <property type="term" value="F:zinc ion binding"/>
    <property type="evidence" value="ECO:0007669"/>
    <property type="project" value="InterPro"/>
</dbReference>
<evidence type="ECO:0000313" key="15">
    <source>
        <dbReference type="Proteomes" id="UP000276133"/>
    </source>
</evidence>
<dbReference type="Pfam" id="PF02244">
    <property type="entry name" value="Propep_M14"/>
    <property type="match status" value="1"/>
</dbReference>
<evidence type="ECO:0000256" key="12">
    <source>
        <dbReference type="SAM" id="SignalP"/>
    </source>
</evidence>
<keyword evidence="4" id="KW-0645">Protease</keyword>
<organism evidence="14 15">
    <name type="scientific">Brachionus plicatilis</name>
    <name type="common">Marine rotifer</name>
    <name type="synonym">Brachionus muelleri</name>
    <dbReference type="NCBI Taxonomy" id="10195"/>
    <lineage>
        <taxon>Eukaryota</taxon>
        <taxon>Metazoa</taxon>
        <taxon>Spiralia</taxon>
        <taxon>Gnathifera</taxon>
        <taxon>Rotifera</taxon>
        <taxon>Eurotatoria</taxon>
        <taxon>Monogononta</taxon>
        <taxon>Pseudotrocha</taxon>
        <taxon>Ploima</taxon>
        <taxon>Brachionidae</taxon>
        <taxon>Brachionus</taxon>
    </lineage>
</organism>
<dbReference type="PANTHER" id="PTHR11705:SF91">
    <property type="entry name" value="FI01817P-RELATED"/>
    <property type="match status" value="1"/>
</dbReference>
<keyword evidence="8" id="KW-0862">Zinc</keyword>
<dbReference type="SUPFAM" id="SSF53187">
    <property type="entry name" value="Zn-dependent exopeptidases"/>
    <property type="match status" value="1"/>
</dbReference>
<dbReference type="STRING" id="10195.A0A3M7P256"/>
<dbReference type="InterPro" id="IPR003146">
    <property type="entry name" value="M14A_act_pep"/>
</dbReference>
<accession>A0A3M7P256</accession>
<comment type="caution">
    <text evidence="14">The sequence shown here is derived from an EMBL/GenBank/DDBJ whole genome shotgun (WGS) entry which is preliminary data.</text>
</comment>
<name>A0A3M7P256_BRAPC</name>
<gene>
    <name evidence="14" type="ORF">BpHYR1_029671</name>
</gene>
<feature type="signal peptide" evidence="12">
    <location>
        <begin position="1"/>
        <end position="20"/>
    </location>
</feature>
<evidence type="ECO:0000256" key="8">
    <source>
        <dbReference type="ARBA" id="ARBA00022833"/>
    </source>
</evidence>
<evidence type="ECO:0000259" key="13">
    <source>
        <dbReference type="PROSITE" id="PS52035"/>
    </source>
</evidence>
<keyword evidence="5" id="KW-0479">Metal-binding</keyword>
<dbReference type="OrthoDB" id="3626597at2759"/>